<dbReference type="Proteomes" id="UP000305709">
    <property type="component" value="Unassembled WGS sequence"/>
</dbReference>
<feature type="region of interest" description="Disordered" evidence="1">
    <location>
        <begin position="199"/>
        <end position="221"/>
    </location>
</feature>
<comment type="caution">
    <text evidence="2">The sequence shown here is derived from an EMBL/GenBank/DDBJ whole genome shotgun (WGS) entry which is preliminary data.</text>
</comment>
<gene>
    <name evidence="2" type="ORF">FHG71_12195</name>
</gene>
<proteinExistence type="predicted"/>
<dbReference type="EMBL" id="VDFV01000015">
    <property type="protein sequence ID" value="TNC71348.1"/>
    <property type="molecule type" value="Genomic_DNA"/>
</dbReference>
<evidence type="ECO:0000313" key="2">
    <source>
        <dbReference type="EMBL" id="TNC71348.1"/>
    </source>
</evidence>
<dbReference type="AlphaFoldDB" id="A0A5C4NDH3"/>
<keyword evidence="3" id="KW-1185">Reference proteome</keyword>
<reference evidence="2 3" key="1">
    <citation type="submission" date="2019-06" db="EMBL/GenBank/DDBJ databases">
        <authorList>
            <person name="Jiang L."/>
        </authorList>
    </citation>
    <scope>NUCLEOTIDE SEQUENCE [LARGE SCALE GENOMIC DNA]</scope>
    <source>
        <strain evidence="2 3">YIM 48858</strain>
    </source>
</reference>
<sequence>MLRHPTTSRSSRKGFALIAVLAGAVLVGGLAATLRARGLAQAAVIGRIEEGHRLALGRLSVAARVGASLAGGGARPSTDGTPVRLEEDGRAWEVRLFDVEGLVDLYLAPPEVLALLGDGVAIAQQREVALSALVPGDRFDSEEQTLARLGFDAAERVRLAPFVTQRARTGAINPTLAPAELRDALGALRGDTAGGETAEIAIRPWPGAADPAEPARGPGGS</sequence>
<name>A0A5C4NDH3_9RHOB</name>
<evidence type="ECO:0008006" key="4">
    <source>
        <dbReference type="Google" id="ProtNLM"/>
    </source>
</evidence>
<evidence type="ECO:0000256" key="1">
    <source>
        <dbReference type="SAM" id="MobiDB-lite"/>
    </source>
</evidence>
<evidence type="ECO:0000313" key="3">
    <source>
        <dbReference type="Proteomes" id="UP000305709"/>
    </source>
</evidence>
<dbReference type="RefSeq" id="WP_139081962.1">
    <property type="nucleotide sequence ID" value="NZ_VDFV01000015.1"/>
</dbReference>
<organism evidence="2 3">
    <name type="scientific">Rubellimicrobium roseum</name>
    <dbReference type="NCBI Taxonomy" id="687525"/>
    <lineage>
        <taxon>Bacteria</taxon>
        <taxon>Pseudomonadati</taxon>
        <taxon>Pseudomonadota</taxon>
        <taxon>Alphaproteobacteria</taxon>
        <taxon>Rhodobacterales</taxon>
        <taxon>Roseobacteraceae</taxon>
        <taxon>Rubellimicrobium</taxon>
    </lineage>
</organism>
<accession>A0A5C4NDH3</accession>
<protein>
    <recommendedName>
        <fullName evidence="4">General secretion pathway protein GspK</fullName>
    </recommendedName>
</protein>
<dbReference type="OrthoDB" id="7870392at2"/>